<dbReference type="Pfam" id="PF03466">
    <property type="entry name" value="LysR_substrate"/>
    <property type="match status" value="1"/>
</dbReference>
<dbReference type="InterPro" id="IPR005119">
    <property type="entry name" value="LysR_subst-bd"/>
</dbReference>
<dbReference type="OrthoDB" id="9803030at2"/>
<name>S5XUR4_PARAH</name>
<dbReference type="GO" id="GO:0000976">
    <property type="term" value="F:transcription cis-regulatory region binding"/>
    <property type="evidence" value="ECO:0007669"/>
    <property type="project" value="TreeGrafter"/>
</dbReference>
<proteinExistence type="inferred from homology"/>
<evidence type="ECO:0000259" key="5">
    <source>
        <dbReference type="PROSITE" id="PS50931"/>
    </source>
</evidence>
<keyword evidence="3" id="KW-0238">DNA-binding</keyword>
<dbReference type="InterPro" id="IPR036388">
    <property type="entry name" value="WH-like_DNA-bd_sf"/>
</dbReference>
<evidence type="ECO:0000256" key="2">
    <source>
        <dbReference type="ARBA" id="ARBA00023015"/>
    </source>
</evidence>
<dbReference type="FunFam" id="1.10.10.10:FF:000001">
    <property type="entry name" value="LysR family transcriptional regulator"/>
    <property type="match status" value="1"/>
</dbReference>
<accession>S5XUR4</accession>
<dbReference type="InterPro" id="IPR036390">
    <property type="entry name" value="WH_DNA-bd_sf"/>
</dbReference>
<protein>
    <submittedName>
        <fullName evidence="6">Transcriptional regulator, LysR family</fullName>
    </submittedName>
</protein>
<dbReference type="Pfam" id="PF00126">
    <property type="entry name" value="HTH_1"/>
    <property type="match status" value="1"/>
</dbReference>
<dbReference type="Proteomes" id="UP000015480">
    <property type="component" value="Plasmid pAMI5"/>
</dbReference>
<comment type="similarity">
    <text evidence="1">Belongs to the LysR transcriptional regulatory family.</text>
</comment>
<geneLocation type="plasmid" evidence="6 7">
    <name>pAMI5</name>
</geneLocation>
<dbReference type="Gene3D" id="1.10.10.10">
    <property type="entry name" value="Winged helix-like DNA-binding domain superfamily/Winged helix DNA-binding domain"/>
    <property type="match status" value="1"/>
</dbReference>
<dbReference type="PATRIC" id="fig|1367847.3.peg.4219"/>
<evidence type="ECO:0000256" key="4">
    <source>
        <dbReference type="ARBA" id="ARBA00023163"/>
    </source>
</evidence>
<dbReference type="PANTHER" id="PTHR30126:SF91">
    <property type="entry name" value="LYSR FAMILY TRANSCRIPTIONAL REGULATOR"/>
    <property type="match status" value="1"/>
</dbReference>
<keyword evidence="6" id="KW-0614">Plasmid</keyword>
<dbReference type="AlphaFoldDB" id="S5XUR4"/>
<dbReference type="EMBL" id="CP006653">
    <property type="protein sequence ID" value="AGT11249.1"/>
    <property type="molecule type" value="Genomic_DNA"/>
</dbReference>
<evidence type="ECO:0000256" key="1">
    <source>
        <dbReference type="ARBA" id="ARBA00009437"/>
    </source>
</evidence>
<dbReference type="PRINTS" id="PR00039">
    <property type="entry name" value="HTHLYSR"/>
</dbReference>
<dbReference type="HOGENOM" id="CLU_039613_35_0_5"/>
<keyword evidence="7" id="KW-1185">Reference proteome</keyword>
<dbReference type="Gene3D" id="3.40.190.290">
    <property type="match status" value="1"/>
</dbReference>
<reference evidence="6 7" key="1">
    <citation type="journal article" date="2014" name="BMC Genomics">
        <title>Architecture and functions of a multipartite genome of the methylotrophic bacterium Paracoccus aminophilus JCM 7686, containing primary and secondary chromids.</title>
        <authorList>
            <person name="Dziewit L."/>
            <person name="Czarnecki J."/>
            <person name="Wibberg D."/>
            <person name="Radlinska M."/>
            <person name="Mrozek P."/>
            <person name="Szymczak M."/>
            <person name="Schluter A."/>
            <person name="Puhler A."/>
            <person name="Bartosik D."/>
        </authorList>
    </citation>
    <scope>NUCLEOTIDE SEQUENCE [LARGE SCALE GENOMIC DNA]</scope>
    <source>
        <strain evidence="6">JCM 7686</strain>
        <plasmid evidence="7">Plasmid pAMI5</plasmid>
    </source>
</reference>
<evidence type="ECO:0000256" key="3">
    <source>
        <dbReference type="ARBA" id="ARBA00023125"/>
    </source>
</evidence>
<evidence type="ECO:0000313" key="6">
    <source>
        <dbReference type="EMBL" id="AGT11249.1"/>
    </source>
</evidence>
<feature type="domain" description="HTH lysR-type" evidence="5">
    <location>
        <begin position="5"/>
        <end position="62"/>
    </location>
</feature>
<evidence type="ECO:0000313" key="7">
    <source>
        <dbReference type="Proteomes" id="UP000015480"/>
    </source>
</evidence>
<keyword evidence="4" id="KW-0804">Transcription</keyword>
<keyword evidence="2" id="KW-0805">Transcription regulation</keyword>
<organism evidence="6 7">
    <name type="scientific">Paracoccus aminophilus JCM 7686</name>
    <dbReference type="NCBI Taxonomy" id="1367847"/>
    <lineage>
        <taxon>Bacteria</taxon>
        <taxon>Pseudomonadati</taxon>
        <taxon>Pseudomonadota</taxon>
        <taxon>Alphaproteobacteria</taxon>
        <taxon>Rhodobacterales</taxon>
        <taxon>Paracoccaceae</taxon>
        <taxon>Paracoccus</taxon>
    </lineage>
</organism>
<dbReference type="PROSITE" id="PS50931">
    <property type="entry name" value="HTH_LYSR"/>
    <property type="match status" value="1"/>
</dbReference>
<dbReference type="SUPFAM" id="SSF46785">
    <property type="entry name" value="Winged helix' DNA-binding domain"/>
    <property type="match status" value="1"/>
</dbReference>
<dbReference type="PANTHER" id="PTHR30126">
    <property type="entry name" value="HTH-TYPE TRANSCRIPTIONAL REGULATOR"/>
    <property type="match status" value="1"/>
</dbReference>
<dbReference type="InterPro" id="IPR000847">
    <property type="entry name" value="LysR_HTH_N"/>
</dbReference>
<sequence length="301" mass="32993">MELGISLDQLRILAIVVEEGSFSAAARRMNRSQSAITYAVQKMEAAVGVPLFDRTGYRPELTEAGSALLPRARRVVEASAVFDRQALALRDGIEPELVLVVDAMFPMTALFAVLSEFDRRFPTVQTRLYVESLGATVRTLLDGQADLGIILEMANVSDGLSACALEAIELVPVASPDHPLGRVKAPLGDDDLRDHLQLVLTDRSDLTKGHDNGVLSVRTWRLADLGAKHAMLLAAMGWGTMPFHMVEGDLQSGRLVELELERWPKQLRRPTIATAIAHRLDRPPGPAGAWFFRQMAGLDPR</sequence>
<dbReference type="SUPFAM" id="SSF53850">
    <property type="entry name" value="Periplasmic binding protein-like II"/>
    <property type="match status" value="1"/>
</dbReference>
<dbReference type="RefSeq" id="WP_020953020.1">
    <property type="nucleotide sequence ID" value="NC_022043.1"/>
</dbReference>
<gene>
    <name evidence="6" type="ORF">JCM7686_pAMI5p183</name>
</gene>
<dbReference type="KEGG" id="pami:JCM7686_pAMI5p183"/>
<dbReference type="GO" id="GO:0003700">
    <property type="term" value="F:DNA-binding transcription factor activity"/>
    <property type="evidence" value="ECO:0007669"/>
    <property type="project" value="InterPro"/>
</dbReference>